<gene>
    <name evidence="1" type="ORF">JOF55_000970</name>
</gene>
<dbReference type="EMBL" id="JAVDXW010000001">
    <property type="protein sequence ID" value="MDR7300789.1"/>
    <property type="molecule type" value="Genomic_DNA"/>
</dbReference>
<dbReference type="Proteomes" id="UP001180845">
    <property type="component" value="Unassembled WGS sequence"/>
</dbReference>
<dbReference type="AlphaFoldDB" id="A0AAE4CKJ0"/>
<reference evidence="1" key="1">
    <citation type="submission" date="2023-07" db="EMBL/GenBank/DDBJ databases">
        <title>Sequencing the genomes of 1000 actinobacteria strains.</title>
        <authorList>
            <person name="Klenk H.-P."/>
        </authorList>
    </citation>
    <scope>NUCLEOTIDE SEQUENCE</scope>
    <source>
        <strain evidence="1">DSM 45977</strain>
    </source>
</reference>
<keyword evidence="2" id="KW-1185">Reference proteome</keyword>
<dbReference type="Gene3D" id="3.40.50.1010">
    <property type="entry name" value="5'-nuclease"/>
    <property type="match status" value="1"/>
</dbReference>
<evidence type="ECO:0000313" key="2">
    <source>
        <dbReference type="Proteomes" id="UP001180845"/>
    </source>
</evidence>
<proteinExistence type="predicted"/>
<protein>
    <submittedName>
        <fullName evidence="1">Nucleic acid-binding protein</fullName>
    </submittedName>
</protein>
<organism evidence="1 2">
    <name type="scientific">Haloactinomyces albus</name>
    <dbReference type="NCBI Taxonomy" id="1352928"/>
    <lineage>
        <taxon>Bacteria</taxon>
        <taxon>Bacillati</taxon>
        <taxon>Actinomycetota</taxon>
        <taxon>Actinomycetes</taxon>
        <taxon>Actinopolysporales</taxon>
        <taxon>Actinopolysporaceae</taxon>
        <taxon>Haloactinomyces</taxon>
    </lineage>
</organism>
<name>A0AAE4CKJ0_9ACTN</name>
<accession>A0AAE4CKJ0</accession>
<comment type="caution">
    <text evidence="1">The sequence shown here is derived from an EMBL/GenBank/DDBJ whole genome shotgun (WGS) entry which is preliminary data.</text>
</comment>
<evidence type="ECO:0000313" key="1">
    <source>
        <dbReference type="EMBL" id="MDR7300789.1"/>
    </source>
</evidence>
<sequence>MIAAVAIRTVTVVLHRDRDFHVLDDIAPDLRCQSLLE</sequence>